<keyword evidence="1" id="KW-1133">Transmembrane helix</keyword>
<accession>A0A0H3C8E0</accession>
<dbReference type="RefSeq" id="YP_002516987.1">
    <property type="nucleotide sequence ID" value="NC_011916.1"/>
</dbReference>
<evidence type="ECO:0000256" key="1">
    <source>
        <dbReference type="SAM" id="Phobius"/>
    </source>
</evidence>
<organism evidence="2 3">
    <name type="scientific">Caulobacter vibrioides (strain NA1000 / CB15N)</name>
    <name type="common">Caulobacter crescentus</name>
    <dbReference type="NCBI Taxonomy" id="565050"/>
    <lineage>
        <taxon>Bacteria</taxon>
        <taxon>Pseudomonadati</taxon>
        <taxon>Pseudomonadota</taxon>
        <taxon>Alphaproteobacteria</taxon>
        <taxon>Caulobacterales</taxon>
        <taxon>Caulobacteraceae</taxon>
        <taxon>Caulobacter</taxon>
    </lineage>
</organism>
<dbReference type="RefSeq" id="WP_010919419.1">
    <property type="nucleotide sequence ID" value="NC_011916.1"/>
</dbReference>
<evidence type="ECO:0000313" key="3">
    <source>
        <dbReference type="Proteomes" id="UP000001364"/>
    </source>
</evidence>
<evidence type="ECO:0000313" key="2">
    <source>
        <dbReference type="EMBL" id="ACL95079.1"/>
    </source>
</evidence>
<gene>
    <name evidence="2" type="ordered locus">CCNA_01614</name>
</gene>
<proteinExistence type="predicted"/>
<dbReference type="PATRIC" id="fig|565050.3.peg.1592"/>
<dbReference type="HOGENOM" id="CLU_122712_0_0_5"/>
<keyword evidence="1" id="KW-0472">Membrane</keyword>
<dbReference type="KEGG" id="ccs:CCNA_01614"/>
<name>A0A0H3C8E0_CAUVN</name>
<feature type="transmembrane region" description="Helical" evidence="1">
    <location>
        <begin position="134"/>
        <end position="153"/>
    </location>
</feature>
<reference evidence="2 3" key="1">
    <citation type="journal article" date="2010" name="J. Bacteriol.">
        <title>The genetic basis of laboratory adaptation in Caulobacter crescentus.</title>
        <authorList>
            <person name="Marks M.E."/>
            <person name="Castro-Rojas C.M."/>
            <person name="Teiling C."/>
            <person name="Du L."/>
            <person name="Kapatral V."/>
            <person name="Walunas T.L."/>
            <person name="Crosson S."/>
        </authorList>
    </citation>
    <scope>NUCLEOTIDE SEQUENCE [LARGE SCALE GENOMIC DNA]</scope>
    <source>
        <strain evidence="3">NA1000 / CB15N</strain>
    </source>
</reference>
<feature type="transmembrane region" description="Helical" evidence="1">
    <location>
        <begin position="12"/>
        <end position="32"/>
    </location>
</feature>
<dbReference type="SMR" id="A0A0H3C8E0"/>
<dbReference type="EMBL" id="CP001340">
    <property type="protein sequence ID" value="ACL95079.1"/>
    <property type="molecule type" value="Genomic_DNA"/>
</dbReference>
<keyword evidence="3" id="KW-1185">Reference proteome</keyword>
<feature type="transmembrane region" description="Helical" evidence="1">
    <location>
        <begin position="75"/>
        <end position="98"/>
    </location>
</feature>
<feature type="transmembrane region" description="Helical" evidence="1">
    <location>
        <begin position="44"/>
        <end position="69"/>
    </location>
</feature>
<dbReference type="OrthoDB" id="7203647at2"/>
<evidence type="ECO:0008006" key="4">
    <source>
        <dbReference type="Google" id="ProtNLM"/>
    </source>
</evidence>
<protein>
    <recommendedName>
        <fullName evidence="4">Rod shape-determining protein MreD</fullName>
    </recommendedName>
</protein>
<dbReference type="Proteomes" id="UP000001364">
    <property type="component" value="Chromosome"/>
</dbReference>
<sequence length="171" mass="18969">MSMSGARPLNPARWLGVPMLMCIGATMAFAAPIRIWGLQLPEPVFAMVPAFAWAMIRPSIMAPFALLVLGLFLDIFWGGPTGLWGLSLLVAYAMVLILRNAMTGQSRPMMWAWFAGVTAIAMIASFLITMLDSLAMPSLLAVFWQFLVTALLFPFAHRLVDRFEDADVRFR</sequence>
<dbReference type="AlphaFoldDB" id="A0A0H3C8E0"/>
<keyword evidence="1" id="KW-0812">Transmembrane</keyword>
<dbReference type="GeneID" id="7331592"/>
<feature type="transmembrane region" description="Helical" evidence="1">
    <location>
        <begin position="110"/>
        <end position="128"/>
    </location>
</feature>